<comment type="caution">
    <text evidence="1">The sequence shown here is derived from an EMBL/GenBank/DDBJ whole genome shotgun (WGS) entry which is preliminary data.</text>
</comment>
<proteinExistence type="predicted"/>
<dbReference type="SUPFAM" id="SSF52777">
    <property type="entry name" value="CoA-dependent acyltransferases"/>
    <property type="match status" value="1"/>
</dbReference>
<feature type="non-terminal residue" evidence="1">
    <location>
        <position position="1"/>
    </location>
</feature>
<feature type="non-terminal residue" evidence="1">
    <location>
        <position position="99"/>
    </location>
</feature>
<dbReference type="AlphaFoldDB" id="A0A399NQ20"/>
<gene>
    <name evidence="1" type="ORF">DZF93_20915</name>
</gene>
<reference evidence="1 2" key="1">
    <citation type="submission" date="2018-08" db="EMBL/GenBank/DDBJ databases">
        <title>Genome Sequence of Clavibacter michiganensis Subspecies type strains, and the Atypical Peach-Colored Strains Isolated from Tomato.</title>
        <authorList>
            <person name="Osdaghi E."/>
            <person name="Portier P."/>
            <person name="Briand M."/>
            <person name="Jacques M.-A."/>
        </authorList>
    </citation>
    <scope>NUCLEOTIDE SEQUENCE [LARGE SCALE GENOMIC DNA]</scope>
    <source>
        <strain evidence="1 2">CFBP 6488</strain>
    </source>
</reference>
<dbReference type="Gene3D" id="3.30.559.30">
    <property type="entry name" value="Nonribosomal peptide synthetase, condensation domain"/>
    <property type="match status" value="1"/>
</dbReference>
<evidence type="ECO:0000313" key="1">
    <source>
        <dbReference type="EMBL" id="RII96253.1"/>
    </source>
</evidence>
<sequence>APASWILRERARLAGTAVAPVPVVFTSAIGVGDGVSADVPGAFGERIHGVSQSPQVLLDVQVLEDHGGLRVDADARDDAFPPGLVDALVAAYAATLEHL</sequence>
<accession>A0A399NQ20</accession>
<evidence type="ECO:0000313" key="2">
    <source>
        <dbReference type="Proteomes" id="UP000266634"/>
    </source>
</evidence>
<dbReference type="Proteomes" id="UP000266634">
    <property type="component" value="Unassembled WGS sequence"/>
</dbReference>
<protein>
    <submittedName>
        <fullName evidence="1">Uncharacterized protein</fullName>
    </submittedName>
</protein>
<name>A0A399NQ20_9MICO</name>
<dbReference type="EMBL" id="QWEA01001800">
    <property type="protein sequence ID" value="RII96253.1"/>
    <property type="molecule type" value="Genomic_DNA"/>
</dbReference>
<organism evidence="1 2">
    <name type="scientific">Clavibacter michiganensis subsp. insidiosus</name>
    <dbReference type="NCBI Taxonomy" id="33014"/>
    <lineage>
        <taxon>Bacteria</taxon>
        <taxon>Bacillati</taxon>
        <taxon>Actinomycetota</taxon>
        <taxon>Actinomycetes</taxon>
        <taxon>Micrococcales</taxon>
        <taxon>Microbacteriaceae</taxon>
        <taxon>Clavibacter</taxon>
    </lineage>
</organism>